<protein>
    <submittedName>
        <fullName evidence="3">Uncharacterized protein</fullName>
    </submittedName>
</protein>
<dbReference type="Proteomes" id="UP000045706">
    <property type="component" value="Unassembled WGS sequence"/>
</dbReference>
<evidence type="ECO:0000313" key="3">
    <source>
        <dbReference type="EMBL" id="CRK23957.1"/>
    </source>
</evidence>
<evidence type="ECO:0000313" key="4">
    <source>
        <dbReference type="Proteomes" id="UP000045706"/>
    </source>
</evidence>
<feature type="coiled-coil region" evidence="1">
    <location>
        <begin position="95"/>
        <end position="150"/>
    </location>
</feature>
<organism evidence="3 4">
    <name type="scientific">Verticillium longisporum</name>
    <name type="common">Verticillium dahliae var. longisporum</name>
    <dbReference type="NCBI Taxonomy" id="100787"/>
    <lineage>
        <taxon>Eukaryota</taxon>
        <taxon>Fungi</taxon>
        <taxon>Dikarya</taxon>
        <taxon>Ascomycota</taxon>
        <taxon>Pezizomycotina</taxon>
        <taxon>Sordariomycetes</taxon>
        <taxon>Hypocreomycetidae</taxon>
        <taxon>Glomerellales</taxon>
        <taxon>Plectosphaerellaceae</taxon>
        <taxon>Verticillium</taxon>
    </lineage>
</organism>
<gene>
    <name evidence="3" type="ORF">BN1723_003096</name>
</gene>
<keyword evidence="1" id="KW-0175">Coiled coil</keyword>
<accession>A0A0G4LPI8</accession>
<sequence length="524" mass="59803">MSDAGRDPTGEEMDDLLSGADNQGPGGNDDLPAEEAEPGPETLERAQPGSIADAVAAGTHANDDPLDSNVTDDGIVEISDEDDDDRSNDDEPDLIGALREEKKRHREEMRELRDERDGLINDKEQLKERIKQLEEMIETLQASNNQLRARLNQSRNPRQRTHRTWPAMLRAFLAGDPMAEEYHVIYRRMCEEENMSTKNNLLHPNLKLREPDNEELAAQLLNPDGDATGENNEMGDNPVDHHAARNLVDEVVTQATHAPNEVDQELFVVETQDNREERPRRSFNSMPPEVQAKIVRLVLEYPGRLVHCISRLDPHCEPRGPLPHALGRGSSNLPKRFWTARSGKCSIEYATKPNDMLSILLVSKSVHFLGVHAFYGLNTFAFSSLGEFGRFCRGIGSARAQRIQHIEILWQGNQTLTFTPNSRGQWTSRRTYDTSELLKMRRLKTVVIHIDESSRGRRRRPHELPEVRTWLVDKTKLQPNNANYRALRTLQGQDYIYGLRGIRHILFYDIEKYRTMGGRHPIRD</sequence>
<evidence type="ECO:0000256" key="1">
    <source>
        <dbReference type="SAM" id="Coils"/>
    </source>
</evidence>
<proteinExistence type="predicted"/>
<feature type="region of interest" description="Disordered" evidence="2">
    <location>
        <begin position="1"/>
        <end position="73"/>
    </location>
</feature>
<dbReference type="AlphaFoldDB" id="A0A0G4LPI8"/>
<name>A0A0G4LPI8_VERLO</name>
<dbReference type="EMBL" id="CVQI01015557">
    <property type="protein sequence ID" value="CRK23957.1"/>
    <property type="molecule type" value="Genomic_DNA"/>
</dbReference>
<evidence type="ECO:0000256" key="2">
    <source>
        <dbReference type="SAM" id="MobiDB-lite"/>
    </source>
</evidence>
<reference evidence="4" key="1">
    <citation type="submission" date="2015-05" db="EMBL/GenBank/DDBJ databases">
        <authorList>
            <person name="Fogelqvist Johan"/>
        </authorList>
    </citation>
    <scope>NUCLEOTIDE SEQUENCE [LARGE SCALE GENOMIC DNA]</scope>
</reference>